<organism evidence="2 3">
    <name type="scientific">Pseudocercospora fuligena</name>
    <dbReference type="NCBI Taxonomy" id="685502"/>
    <lineage>
        <taxon>Eukaryota</taxon>
        <taxon>Fungi</taxon>
        <taxon>Dikarya</taxon>
        <taxon>Ascomycota</taxon>
        <taxon>Pezizomycotina</taxon>
        <taxon>Dothideomycetes</taxon>
        <taxon>Dothideomycetidae</taxon>
        <taxon>Mycosphaerellales</taxon>
        <taxon>Mycosphaerellaceae</taxon>
        <taxon>Pseudocercospora</taxon>
    </lineage>
</organism>
<reference evidence="2" key="1">
    <citation type="submission" date="2020-04" db="EMBL/GenBank/DDBJ databases">
        <title>Draft genome resource of the tomato pathogen Pseudocercospora fuligena.</title>
        <authorList>
            <person name="Zaccaron A."/>
        </authorList>
    </citation>
    <scope>NUCLEOTIDE SEQUENCE</scope>
    <source>
        <strain evidence="2">PF001</strain>
    </source>
</reference>
<evidence type="ECO:0000259" key="1">
    <source>
        <dbReference type="Pfam" id="PF20150"/>
    </source>
</evidence>
<feature type="domain" description="2EXR" evidence="1">
    <location>
        <begin position="28"/>
        <end position="95"/>
    </location>
</feature>
<dbReference type="AlphaFoldDB" id="A0A8H6VCU4"/>
<dbReference type="Proteomes" id="UP000660729">
    <property type="component" value="Unassembled WGS sequence"/>
</dbReference>
<dbReference type="OrthoDB" id="3650112at2759"/>
<protein>
    <recommendedName>
        <fullName evidence="1">2EXR domain-containing protein</fullName>
    </recommendedName>
</protein>
<dbReference type="EMBL" id="JABCIY010000227">
    <property type="protein sequence ID" value="KAF7187558.1"/>
    <property type="molecule type" value="Genomic_DNA"/>
</dbReference>
<keyword evidence="3" id="KW-1185">Reference proteome</keyword>
<dbReference type="Pfam" id="PF20150">
    <property type="entry name" value="2EXR"/>
    <property type="match status" value="1"/>
</dbReference>
<comment type="caution">
    <text evidence="2">The sequence shown here is derived from an EMBL/GenBank/DDBJ whole genome shotgun (WGS) entry which is preliminary data.</text>
</comment>
<dbReference type="InterPro" id="IPR045518">
    <property type="entry name" value="2EXR"/>
</dbReference>
<evidence type="ECO:0000313" key="2">
    <source>
        <dbReference type="EMBL" id="KAF7187558.1"/>
    </source>
</evidence>
<proteinExistence type="predicted"/>
<gene>
    <name evidence="2" type="ORF">HII31_11182</name>
</gene>
<dbReference type="PANTHER" id="PTHR38790">
    <property type="entry name" value="2EXR DOMAIN-CONTAINING PROTEIN-RELATED"/>
    <property type="match status" value="1"/>
</dbReference>
<evidence type="ECO:0000313" key="3">
    <source>
        <dbReference type="Proteomes" id="UP000660729"/>
    </source>
</evidence>
<name>A0A8H6VCU4_9PEZI</name>
<sequence>MAIWNLADFTKVDVDSANSQDDSALMQMLPAEIRNRIYELALDKVVTFDIARHARADHKKGLPAAPALLVTCKQIHAEAIKLYWTNSTFRFPRTNADTFEVWLLKIKRRRRELLSNVQLDTPSFWMRFFAIPNPGAPVTTFDLRETAEAGERQLRNCQAGKRGVAKGVMKTSLIVPANGKVTDVGVASKKIWTATPKETAATYM</sequence>
<accession>A0A8H6VCU4</accession>